<evidence type="ECO:0000256" key="1">
    <source>
        <dbReference type="SAM" id="MobiDB-lite"/>
    </source>
</evidence>
<dbReference type="Proteomes" id="UP000019113">
    <property type="component" value="Unassembled WGS sequence"/>
</dbReference>
<dbReference type="EMBL" id="AVBC01000014">
    <property type="protein sequence ID" value="ERL52679.1"/>
    <property type="molecule type" value="Genomic_DNA"/>
</dbReference>
<accession>W1NAX1</accession>
<name>W1NAX1_9GAMM</name>
<dbReference type="AlphaFoldDB" id="W1NAX1"/>
<reference evidence="2 3" key="1">
    <citation type="submission" date="2013-08" db="EMBL/GenBank/DDBJ databases">
        <title>draft genome of Halomonas huanghegensis, strain BJGMM-B45T.</title>
        <authorList>
            <person name="Miao C."/>
            <person name="Wan Y."/>
            <person name="Jin W."/>
        </authorList>
    </citation>
    <scope>NUCLEOTIDE SEQUENCE [LARGE SCALE GENOMIC DNA]</scope>
    <source>
        <strain evidence="2 3">BJGMM-B45</strain>
    </source>
</reference>
<feature type="region of interest" description="Disordered" evidence="1">
    <location>
        <begin position="25"/>
        <end position="59"/>
    </location>
</feature>
<organism evidence="2 3">
    <name type="scientific">Halomonas huangheensis</name>
    <dbReference type="NCBI Taxonomy" id="1178482"/>
    <lineage>
        <taxon>Bacteria</taxon>
        <taxon>Pseudomonadati</taxon>
        <taxon>Pseudomonadota</taxon>
        <taxon>Gammaproteobacteria</taxon>
        <taxon>Oceanospirillales</taxon>
        <taxon>Halomonadaceae</taxon>
        <taxon>Halomonas</taxon>
    </lineage>
</organism>
<protein>
    <submittedName>
        <fullName evidence="2">Uncharacterized protein</fullName>
    </submittedName>
</protein>
<feature type="compositionally biased region" description="Basic and acidic residues" evidence="1">
    <location>
        <begin position="41"/>
        <end position="59"/>
    </location>
</feature>
<proteinExistence type="predicted"/>
<comment type="caution">
    <text evidence="2">The sequence shown here is derived from an EMBL/GenBank/DDBJ whole genome shotgun (WGS) entry which is preliminary data.</text>
</comment>
<keyword evidence="3" id="KW-1185">Reference proteome</keyword>
<dbReference type="PATRIC" id="fig|1178482.3.peg.352"/>
<gene>
    <name evidence="2" type="ORF">BJB45_15480</name>
</gene>
<evidence type="ECO:0000313" key="2">
    <source>
        <dbReference type="EMBL" id="ERL52679.1"/>
    </source>
</evidence>
<evidence type="ECO:0000313" key="3">
    <source>
        <dbReference type="Proteomes" id="UP000019113"/>
    </source>
</evidence>
<sequence>MDEREKLRKFRELDDAFAEALKGLDGSVKLEDAPDSPPLRSVEELEREEAQRAQEARDAEFREQLSSLMAEYAQSPRGACDLLRVIEAERRGRS</sequence>